<dbReference type="PANTHER" id="PTHR30535">
    <property type="entry name" value="VITAMIN B12-BINDING PROTEIN"/>
    <property type="match status" value="1"/>
</dbReference>
<name>A0A2S4MCX4_9HYPH</name>
<evidence type="ECO:0000259" key="1">
    <source>
        <dbReference type="PROSITE" id="PS50983"/>
    </source>
</evidence>
<protein>
    <submittedName>
        <fullName evidence="2">Iron complex transport system substrate-binding protein</fullName>
    </submittedName>
</protein>
<dbReference type="InterPro" id="IPR050902">
    <property type="entry name" value="ABC_Transporter_SBP"/>
</dbReference>
<dbReference type="EMBL" id="PQFZ01000005">
    <property type="protein sequence ID" value="POR52586.1"/>
    <property type="molecule type" value="Genomic_DNA"/>
</dbReference>
<dbReference type="PROSITE" id="PS50983">
    <property type="entry name" value="FE_B12_PBP"/>
    <property type="match status" value="1"/>
</dbReference>
<dbReference type="Proteomes" id="UP000236919">
    <property type="component" value="Unassembled WGS sequence"/>
</dbReference>
<evidence type="ECO:0000313" key="3">
    <source>
        <dbReference type="Proteomes" id="UP000236919"/>
    </source>
</evidence>
<sequence>MVLEPPEASFETPFQTEWLLRMRAQGVSKRCVRVRGPAIGRRMRRLGPIAWAALMARSILLSLSFALCTAAARAEQVTVTDVLGRNVKVTVPVERVLLGEGRQIHIVAALDREAPFRRVIGWGDDLGKADPDTYRAYLAQYPEIAALPKFGAAGQGGFDIEKAVSLKPDVVFLNVEAQRAGEETQLIEKLAAVGVPVVYIDFRHAPFRNTEPSMRLMGQLFGRSEVAEALIAFRASEIARVTERLAKAQDLRRPLVMLDRIPGYSDDCCMTFGPENFGKMVEIAGGTNLGSELLSGTFGTINPETIIARNPEVVIATGGNWGALAPGGGWVGLGPGADLDEARRKLDALAMRPAFRHIAAVANGRVYAIWHQFYNNPYQFVAIQRIASWLHPALFADLDPEETLRQLHERFLPLPYRPGYWVGLDGRRNGDKPAP</sequence>
<dbReference type="CDD" id="cd01139">
    <property type="entry name" value="TroA_f"/>
    <property type="match status" value="1"/>
</dbReference>
<organism evidence="2 3">
    <name type="scientific">Bosea psychrotolerans</name>
    <dbReference type="NCBI Taxonomy" id="1871628"/>
    <lineage>
        <taxon>Bacteria</taxon>
        <taxon>Pseudomonadati</taxon>
        <taxon>Pseudomonadota</taxon>
        <taxon>Alphaproteobacteria</taxon>
        <taxon>Hyphomicrobiales</taxon>
        <taxon>Boseaceae</taxon>
        <taxon>Bosea</taxon>
    </lineage>
</organism>
<dbReference type="InterPro" id="IPR002491">
    <property type="entry name" value="ABC_transptr_periplasmic_BD"/>
</dbReference>
<dbReference type="AlphaFoldDB" id="A0A2S4MCX4"/>
<evidence type="ECO:0000313" key="2">
    <source>
        <dbReference type="EMBL" id="POR52586.1"/>
    </source>
</evidence>
<proteinExistence type="predicted"/>
<gene>
    <name evidence="2" type="ORF">CYD53_105251</name>
</gene>
<comment type="caution">
    <text evidence="2">The sequence shown here is derived from an EMBL/GenBank/DDBJ whole genome shotgun (WGS) entry which is preliminary data.</text>
</comment>
<dbReference type="PANTHER" id="PTHR30535:SF34">
    <property type="entry name" value="MOLYBDATE-BINDING PROTEIN MOLA"/>
    <property type="match status" value="1"/>
</dbReference>
<dbReference type="Gene3D" id="3.40.50.1980">
    <property type="entry name" value="Nitrogenase molybdenum iron protein domain"/>
    <property type="match status" value="2"/>
</dbReference>
<dbReference type="Pfam" id="PF01497">
    <property type="entry name" value="Peripla_BP_2"/>
    <property type="match status" value="1"/>
</dbReference>
<reference evidence="2 3" key="1">
    <citation type="submission" date="2018-01" db="EMBL/GenBank/DDBJ databases">
        <title>Genomic Encyclopedia of Type Strains, Phase III (KMG-III): the genomes of soil and plant-associated and newly described type strains.</title>
        <authorList>
            <person name="Whitman W."/>
        </authorList>
    </citation>
    <scope>NUCLEOTIDE SEQUENCE [LARGE SCALE GENOMIC DNA]</scope>
    <source>
        <strain evidence="2 3">1131</strain>
    </source>
</reference>
<dbReference type="SUPFAM" id="SSF53807">
    <property type="entry name" value="Helical backbone' metal receptor"/>
    <property type="match status" value="1"/>
</dbReference>
<keyword evidence="3" id="KW-1185">Reference proteome</keyword>
<feature type="domain" description="Fe/B12 periplasmic-binding" evidence="1">
    <location>
        <begin position="95"/>
        <end position="398"/>
    </location>
</feature>
<accession>A0A2S4MCX4</accession>